<accession>A0A839TJJ3</accession>
<dbReference type="InterPro" id="IPR013216">
    <property type="entry name" value="Methyltransf_11"/>
</dbReference>
<dbReference type="RefSeq" id="WP_183577418.1">
    <property type="nucleotide sequence ID" value="NZ_JACHXJ010000001.1"/>
</dbReference>
<dbReference type="GO" id="GO:0032259">
    <property type="term" value="P:methylation"/>
    <property type="evidence" value="ECO:0007669"/>
    <property type="project" value="UniProtKB-KW"/>
</dbReference>
<dbReference type="GO" id="GO:0008757">
    <property type="term" value="F:S-adenosylmethionine-dependent methyltransferase activity"/>
    <property type="evidence" value="ECO:0007669"/>
    <property type="project" value="InterPro"/>
</dbReference>
<sequence length="271" mass="32221">MLMRIDLGCGKNKFRGCIGIDKTNYPETDIVCDINRRLPLEDHSVDFVMASNSLQYVDDLGAVMEEIYRICRHRAVVCIIAPYAHVTSHMVNPQYKQLFNEHSPRYWTKHKGMTLDNDDFLFSPNDQWSLQDEDSGIHMDFRVLRMEFFYFPPFRSGYDPFELALLRQSQLNVAFQIMYQLLVVKEPISDNDIFMLKNSIWFEEPDYVKAQRMVNSGENVEEEPFHLEYLSPILQSRNEVIQIPENQRVRRQGRRKRAGYKKHRRSPRFQR</sequence>
<name>A0A839TJJ3_9BACL</name>
<feature type="region of interest" description="Disordered" evidence="1">
    <location>
        <begin position="248"/>
        <end position="271"/>
    </location>
</feature>
<dbReference type="SUPFAM" id="SSF53335">
    <property type="entry name" value="S-adenosyl-L-methionine-dependent methyltransferases"/>
    <property type="match status" value="1"/>
</dbReference>
<dbReference type="InterPro" id="IPR029063">
    <property type="entry name" value="SAM-dependent_MTases_sf"/>
</dbReference>
<reference evidence="3 4" key="1">
    <citation type="submission" date="2020-08" db="EMBL/GenBank/DDBJ databases">
        <title>Genomic Encyclopedia of Type Strains, Phase III (KMG-III): the genomes of soil and plant-associated and newly described type strains.</title>
        <authorList>
            <person name="Whitman W."/>
        </authorList>
    </citation>
    <scope>NUCLEOTIDE SEQUENCE [LARGE SCALE GENOMIC DNA]</scope>
    <source>
        <strain evidence="3 4">CECT 5831</strain>
    </source>
</reference>
<evidence type="ECO:0000256" key="1">
    <source>
        <dbReference type="SAM" id="MobiDB-lite"/>
    </source>
</evidence>
<dbReference type="AlphaFoldDB" id="A0A839TJJ3"/>
<keyword evidence="3" id="KW-0808">Transferase</keyword>
<evidence type="ECO:0000313" key="4">
    <source>
        <dbReference type="Proteomes" id="UP000517523"/>
    </source>
</evidence>
<evidence type="ECO:0000259" key="2">
    <source>
        <dbReference type="Pfam" id="PF08241"/>
    </source>
</evidence>
<dbReference type="Proteomes" id="UP000517523">
    <property type="component" value="Unassembled WGS sequence"/>
</dbReference>
<evidence type="ECO:0000313" key="3">
    <source>
        <dbReference type="EMBL" id="MBB3125568.1"/>
    </source>
</evidence>
<protein>
    <submittedName>
        <fullName evidence="3">SAM-dependent methyltransferase</fullName>
    </submittedName>
</protein>
<proteinExistence type="predicted"/>
<dbReference type="Pfam" id="PF08241">
    <property type="entry name" value="Methyltransf_11"/>
    <property type="match status" value="1"/>
</dbReference>
<gene>
    <name evidence="3" type="ORF">FHS19_000222</name>
</gene>
<dbReference type="EMBL" id="JACHXJ010000001">
    <property type="protein sequence ID" value="MBB3125568.1"/>
    <property type="molecule type" value="Genomic_DNA"/>
</dbReference>
<organism evidence="3 4">
    <name type="scientific">Paenibacillus rhizosphaerae</name>
    <dbReference type="NCBI Taxonomy" id="297318"/>
    <lineage>
        <taxon>Bacteria</taxon>
        <taxon>Bacillati</taxon>
        <taxon>Bacillota</taxon>
        <taxon>Bacilli</taxon>
        <taxon>Bacillales</taxon>
        <taxon>Paenibacillaceae</taxon>
        <taxon>Paenibacillus</taxon>
    </lineage>
</organism>
<comment type="caution">
    <text evidence="3">The sequence shown here is derived from an EMBL/GenBank/DDBJ whole genome shotgun (WGS) entry which is preliminary data.</text>
</comment>
<feature type="compositionally biased region" description="Basic residues" evidence="1">
    <location>
        <begin position="249"/>
        <end position="271"/>
    </location>
</feature>
<keyword evidence="3" id="KW-0489">Methyltransferase</keyword>
<feature type="domain" description="Methyltransferase type 11" evidence="2">
    <location>
        <begin position="24"/>
        <end position="77"/>
    </location>
</feature>
<dbReference type="Gene3D" id="3.40.50.150">
    <property type="entry name" value="Vaccinia Virus protein VP39"/>
    <property type="match status" value="1"/>
</dbReference>